<dbReference type="AlphaFoldDB" id="A0A089YYU8"/>
<organism evidence="1 2">
    <name type="scientific">Pseudomonas rhizosphaerae</name>
    <dbReference type="NCBI Taxonomy" id="216142"/>
    <lineage>
        <taxon>Bacteria</taxon>
        <taxon>Pseudomonadati</taxon>
        <taxon>Pseudomonadota</taxon>
        <taxon>Gammaproteobacteria</taxon>
        <taxon>Pseudomonadales</taxon>
        <taxon>Pseudomonadaceae</taxon>
        <taxon>Pseudomonas</taxon>
    </lineage>
</organism>
<dbReference type="eggNOG" id="ENOG5033RKN">
    <property type="taxonomic scope" value="Bacteria"/>
</dbReference>
<dbReference type="Gene3D" id="1.10.10.10">
    <property type="entry name" value="Winged helix-like DNA-binding domain superfamily/Winged helix DNA-binding domain"/>
    <property type="match status" value="1"/>
</dbReference>
<sequence length="369" mass="41032">MPIRKRIAQLLKGNPGLKARDIAKALECDRKEVTKCLYDHLDVFVQDDNFVWQLKKDASFVLEFTSTGTWITQEHFEKSLLKSGSPLDAIHGHVVLKIQKERKVLLCAAARILALANQLIFSKKTVEIDFTENKSTLSYLNRSGFIDRLDRAVKVLPRRPPTSAAQQYKANNAGLVELLEIKPSSSDNPANESVPESIKHSFVEAFGVQHANKLFTLVSEFVGNVEEHSDTQIPGFAGLQSYRRNGSTCLVAVISDSGKGICATLRPALDVHFPEIANQFPGSQKNSDPMLIIHAMRYRGLSRLGKGRGAGLNASQYQAEKLNATIKIRQQNFSVALTFKNQGLHGHEWSLDLPKLSGTHIVFEFTLDI</sequence>
<reference evidence="1 2" key="1">
    <citation type="journal article" date="2015" name="J. Biotechnol.">
        <title>Complete genome sequence of Pseudomonas rhizosphaerae IH5T (=DSM 16299T), a phosphate-solubilizing rhizobacterium for bacterial biofertilizer.</title>
        <authorList>
            <person name="Kwak Y."/>
            <person name="Jung B.K."/>
            <person name="Shin J.H."/>
        </authorList>
    </citation>
    <scope>NUCLEOTIDE SEQUENCE [LARGE SCALE GENOMIC DNA]</scope>
    <source>
        <strain evidence="1">DSM 16299</strain>
    </source>
</reference>
<gene>
    <name evidence="1" type="ORF">LT40_15265</name>
</gene>
<protein>
    <submittedName>
        <fullName evidence="1">ATPase</fullName>
    </submittedName>
</protein>
<dbReference type="RefSeq" id="WP_043191683.1">
    <property type="nucleotide sequence ID" value="NZ_CP009533.1"/>
</dbReference>
<name>A0A089YYU8_9PSED</name>
<dbReference type="HOGENOM" id="CLU_751717_0_0_6"/>
<keyword evidence="2" id="KW-1185">Reference proteome</keyword>
<accession>A0A089YYU8</accession>
<dbReference type="STRING" id="216142.LT40_15265"/>
<evidence type="ECO:0000313" key="2">
    <source>
        <dbReference type="Proteomes" id="UP000029499"/>
    </source>
</evidence>
<dbReference type="OrthoDB" id="8456403at2"/>
<proteinExistence type="predicted"/>
<dbReference type="EMBL" id="CP009533">
    <property type="protein sequence ID" value="AIS18670.1"/>
    <property type="molecule type" value="Genomic_DNA"/>
</dbReference>
<dbReference type="InterPro" id="IPR036388">
    <property type="entry name" value="WH-like_DNA-bd_sf"/>
</dbReference>
<evidence type="ECO:0000313" key="1">
    <source>
        <dbReference type="EMBL" id="AIS18670.1"/>
    </source>
</evidence>
<dbReference type="Proteomes" id="UP000029499">
    <property type="component" value="Chromosome"/>
</dbReference>
<dbReference type="KEGG" id="prh:LT40_15265"/>